<evidence type="ECO:0000256" key="1">
    <source>
        <dbReference type="ARBA" id="ARBA00023125"/>
    </source>
</evidence>
<feature type="domain" description="HTH tetR-type" evidence="4">
    <location>
        <begin position="19"/>
        <end position="79"/>
    </location>
</feature>
<dbReference type="GO" id="GO:0000976">
    <property type="term" value="F:transcription cis-regulatory region binding"/>
    <property type="evidence" value="ECO:0007669"/>
    <property type="project" value="TreeGrafter"/>
</dbReference>
<dbReference type="GO" id="GO:0003700">
    <property type="term" value="F:DNA-binding transcription factor activity"/>
    <property type="evidence" value="ECO:0007669"/>
    <property type="project" value="TreeGrafter"/>
</dbReference>
<dbReference type="SUPFAM" id="SSF48498">
    <property type="entry name" value="Tetracyclin repressor-like, C-terminal domain"/>
    <property type="match status" value="1"/>
</dbReference>
<dbReference type="InterPro" id="IPR050109">
    <property type="entry name" value="HTH-type_TetR-like_transc_reg"/>
</dbReference>
<comment type="caution">
    <text evidence="5">The sequence shown here is derived from an EMBL/GenBank/DDBJ whole genome shotgun (WGS) entry which is preliminary data.</text>
</comment>
<dbReference type="Proteomes" id="UP000465241">
    <property type="component" value="Unassembled WGS sequence"/>
</dbReference>
<dbReference type="Gene3D" id="1.10.10.60">
    <property type="entry name" value="Homeodomain-like"/>
    <property type="match status" value="1"/>
</dbReference>
<reference evidence="5 6" key="1">
    <citation type="journal article" date="2019" name="Emerg. Microbes Infect.">
        <title>Comprehensive subspecies identification of 175 nontuberculous mycobacteria species based on 7547 genomic profiles.</title>
        <authorList>
            <person name="Matsumoto Y."/>
            <person name="Kinjo T."/>
            <person name="Motooka D."/>
            <person name="Nabeya D."/>
            <person name="Jung N."/>
            <person name="Uechi K."/>
            <person name="Horii T."/>
            <person name="Iida T."/>
            <person name="Fujita J."/>
            <person name="Nakamura S."/>
        </authorList>
    </citation>
    <scope>NUCLEOTIDE SEQUENCE [LARGE SCALE GENOMIC DNA]</scope>
    <source>
        <strain evidence="5 6">JCM 13392</strain>
    </source>
</reference>
<evidence type="ECO:0000259" key="4">
    <source>
        <dbReference type="PROSITE" id="PS50977"/>
    </source>
</evidence>
<dbReference type="Pfam" id="PF00440">
    <property type="entry name" value="TetR_N"/>
    <property type="match status" value="1"/>
</dbReference>
<feature type="DNA-binding region" description="H-T-H motif" evidence="2">
    <location>
        <begin position="42"/>
        <end position="61"/>
    </location>
</feature>
<evidence type="ECO:0000256" key="3">
    <source>
        <dbReference type="SAM" id="MobiDB-lite"/>
    </source>
</evidence>
<dbReference type="Gene3D" id="1.10.357.10">
    <property type="entry name" value="Tetracycline Repressor, domain 2"/>
    <property type="match status" value="1"/>
</dbReference>
<protein>
    <submittedName>
        <fullName evidence="5">TetR family transcriptional regulator</fullName>
    </submittedName>
</protein>
<sequence>MSVPQQSDQGESVPRRRGDRQRQAIVNAVRELLEETQFADLSVSTISDRAGVARSGFYFYFDTKYAVLAQILAEATQELEELTHFFAPRGAAETPAAYAKRMVGSAVVVFAHNDPVMAACNLARNADAEIRKILDAQIDTIINQIVANISAEVAAGTANPISDDVPMLVRTLGATTAWMLSGDSTFLGPDGDLQQGVAVLEQLWLHSFWSSEPR</sequence>
<dbReference type="SUPFAM" id="SSF46689">
    <property type="entry name" value="Homeodomain-like"/>
    <property type="match status" value="1"/>
</dbReference>
<proteinExistence type="predicted"/>
<dbReference type="PROSITE" id="PS50977">
    <property type="entry name" value="HTH_TETR_2"/>
    <property type="match status" value="1"/>
</dbReference>
<gene>
    <name evidence="5" type="ORF">MMUR_47650</name>
</gene>
<evidence type="ECO:0000313" key="5">
    <source>
        <dbReference type="EMBL" id="GFG60629.1"/>
    </source>
</evidence>
<dbReference type="PANTHER" id="PTHR30055:SF184">
    <property type="entry name" value="HTH-TYPE TRANSCRIPTIONAL REGULATOR ETHR"/>
    <property type="match status" value="1"/>
</dbReference>
<keyword evidence="1 2" id="KW-0238">DNA-binding</keyword>
<dbReference type="PANTHER" id="PTHR30055">
    <property type="entry name" value="HTH-TYPE TRANSCRIPTIONAL REGULATOR RUTR"/>
    <property type="match status" value="1"/>
</dbReference>
<name>A0A7I9WSS5_9MYCO</name>
<evidence type="ECO:0000256" key="2">
    <source>
        <dbReference type="PROSITE-ProRule" id="PRU00335"/>
    </source>
</evidence>
<dbReference type="EMBL" id="BLKT01000003">
    <property type="protein sequence ID" value="GFG60629.1"/>
    <property type="molecule type" value="Genomic_DNA"/>
</dbReference>
<organism evidence="5 6">
    <name type="scientific">Mycolicibacterium murale</name>
    <dbReference type="NCBI Taxonomy" id="182220"/>
    <lineage>
        <taxon>Bacteria</taxon>
        <taxon>Bacillati</taxon>
        <taxon>Actinomycetota</taxon>
        <taxon>Actinomycetes</taxon>
        <taxon>Mycobacteriales</taxon>
        <taxon>Mycobacteriaceae</taxon>
        <taxon>Mycolicibacterium</taxon>
    </lineage>
</organism>
<dbReference type="RefSeq" id="WP_068916212.1">
    <property type="nucleotide sequence ID" value="NZ_BAAAMC010000019.1"/>
</dbReference>
<evidence type="ECO:0000313" key="6">
    <source>
        <dbReference type="Proteomes" id="UP000465241"/>
    </source>
</evidence>
<dbReference type="InterPro" id="IPR009057">
    <property type="entry name" value="Homeodomain-like_sf"/>
</dbReference>
<accession>A0A7I9WSS5</accession>
<keyword evidence="6" id="KW-1185">Reference proteome</keyword>
<dbReference type="InterPro" id="IPR036271">
    <property type="entry name" value="Tet_transcr_reg_TetR-rel_C_sf"/>
</dbReference>
<feature type="region of interest" description="Disordered" evidence="3">
    <location>
        <begin position="1"/>
        <end position="20"/>
    </location>
</feature>
<feature type="compositionally biased region" description="Polar residues" evidence="3">
    <location>
        <begin position="1"/>
        <end position="10"/>
    </location>
</feature>
<dbReference type="InterPro" id="IPR001647">
    <property type="entry name" value="HTH_TetR"/>
</dbReference>
<dbReference type="AlphaFoldDB" id="A0A7I9WSS5"/>
<dbReference type="PRINTS" id="PR00455">
    <property type="entry name" value="HTHTETR"/>
</dbReference>